<dbReference type="GO" id="GO:0016255">
    <property type="term" value="P:attachment of GPI anchor to protein"/>
    <property type="evidence" value="ECO:0007669"/>
    <property type="project" value="TreeGrafter"/>
</dbReference>
<keyword evidence="1" id="KW-1133">Transmembrane helix</keyword>
<feature type="transmembrane region" description="Helical" evidence="1">
    <location>
        <begin position="505"/>
        <end position="523"/>
    </location>
</feature>
<proteinExistence type="predicted"/>
<dbReference type="AlphaFoldDB" id="A0A4P9XKH1"/>
<keyword evidence="1" id="KW-0472">Membrane</keyword>
<keyword evidence="1" id="KW-0812">Transmembrane</keyword>
<evidence type="ECO:0000256" key="1">
    <source>
        <dbReference type="SAM" id="Phobius"/>
    </source>
</evidence>
<feature type="transmembrane region" description="Helical" evidence="1">
    <location>
        <begin position="602"/>
        <end position="621"/>
    </location>
</feature>
<dbReference type="InterPro" id="IPR007246">
    <property type="entry name" value="Gaa1"/>
</dbReference>
<reference evidence="3" key="1">
    <citation type="journal article" date="2018" name="Nat. Microbiol.">
        <title>Leveraging single-cell genomics to expand the fungal tree of life.</title>
        <authorList>
            <person name="Ahrendt S.R."/>
            <person name="Quandt C.A."/>
            <person name="Ciobanu D."/>
            <person name="Clum A."/>
            <person name="Salamov A."/>
            <person name="Andreopoulos B."/>
            <person name="Cheng J.F."/>
            <person name="Woyke T."/>
            <person name="Pelin A."/>
            <person name="Henrissat B."/>
            <person name="Reynolds N.K."/>
            <person name="Benny G.L."/>
            <person name="Smith M.E."/>
            <person name="James T.Y."/>
            <person name="Grigoriev I.V."/>
        </authorList>
    </citation>
    <scope>NUCLEOTIDE SEQUENCE [LARGE SCALE GENOMIC DNA]</scope>
    <source>
        <strain evidence="3">RSA 1356</strain>
    </source>
</reference>
<feature type="transmembrane region" description="Helical" evidence="1">
    <location>
        <begin position="560"/>
        <end position="582"/>
    </location>
</feature>
<accession>A0A4P9XKH1</accession>
<feature type="transmembrane region" description="Helical" evidence="1">
    <location>
        <begin position="23"/>
        <end position="42"/>
    </location>
</feature>
<dbReference type="PANTHER" id="PTHR13304">
    <property type="entry name" value="GLYCOSYLPHOSPHATIDYLINOSITOL ANCHOR ATTACHMENT 1 PROTEIN"/>
    <property type="match status" value="1"/>
</dbReference>
<name>A0A4P9XKH1_9FUNG</name>
<dbReference type="STRING" id="78915.A0A4P9XKH1"/>
<feature type="transmembrane region" description="Helical" evidence="1">
    <location>
        <begin position="419"/>
        <end position="440"/>
    </location>
</feature>
<dbReference type="EMBL" id="KZ992921">
    <property type="protein sequence ID" value="RKP06252.1"/>
    <property type="molecule type" value="Genomic_DNA"/>
</dbReference>
<organism evidence="2 3">
    <name type="scientific">Thamnocephalis sphaerospora</name>
    <dbReference type="NCBI Taxonomy" id="78915"/>
    <lineage>
        <taxon>Eukaryota</taxon>
        <taxon>Fungi</taxon>
        <taxon>Fungi incertae sedis</taxon>
        <taxon>Zoopagomycota</taxon>
        <taxon>Zoopagomycotina</taxon>
        <taxon>Zoopagomycetes</taxon>
        <taxon>Zoopagales</taxon>
        <taxon>Sigmoideomycetaceae</taxon>
        <taxon>Thamnocephalis</taxon>
    </lineage>
</organism>
<dbReference type="GO" id="GO:0042765">
    <property type="term" value="C:GPI-anchor transamidase complex"/>
    <property type="evidence" value="ECO:0007669"/>
    <property type="project" value="InterPro"/>
</dbReference>
<gene>
    <name evidence="2" type="ORF">THASP1DRAFT_31930</name>
</gene>
<protein>
    <submittedName>
        <fullName evidence="2">Gaa1-like protein</fullName>
    </submittedName>
</protein>
<sequence length="623" mass="67737">MIALKDVTRLRRRNRLLAVLRQYLPLVRFLLLAVGIGWLVLLPSFDYARETYISENALMPAQAYLRFNQEHVDYARQLTGEIETLLRNDDGAGAEARVQEAFRQLSFSVGVQPVGASAVAGVSSPSVNVCGVCHAPRADHTEALLLAAPWTSVTGRSNARGVAMLLALALALQTTVWAKDLIFLVPAGAQGQIDWLAAYHNATGVPNIWTGAIQAAVVLDLPLPTESDRYDSLVVEFVGVNGQLPNLDLINTITTVAGREHAPVVLENDSDQNSRARQLLGSYGARFDAIYDMIIKQASGRPSNLHGYYHPYKIDAVTVSARPHVGERSLDMRQLGVVIESSFRSFNNLLEHFHQSFFFYLLQSTNRFISIANYLPPLFCFAEDLLKQLRQQGSSSKTAKDAGNASDQSEIHAAKSSTAVWAAWAAFAGCLFSGLVTFMLPTPSVIRATGDTLPIYDGMFTYTVTSLLVLTLAGMASKAAFRYAVKTERSRSPKDGRAVAIQFRVMLRLLAAVLLIVSISTASMANFSLGLLVALVTTPFVMVLMQQVPRGNVAGGHNLVLQAAMLTLSSPPSMLLLGSLLTGMQPAAVLVQLANDYHAAGVWVYPFLCLCYYPSMLALVLSI</sequence>
<dbReference type="Pfam" id="PF04114">
    <property type="entry name" value="Gaa1"/>
    <property type="match status" value="1"/>
</dbReference>
<dbReference type="OrthoDB" id="445301at2759"/>
<feature type="transmembrane region" description="Helical" evidence="1">
    <location>
        <begin position="529"/>
        <end position="548"/>
    </location>
</feature>
<dbReference type="PANTHER" id="PTHR13304:SF0">
    <property type="entry name" value="GLYCOSYLPHOSPHATIDYLINOSITOL ANCHOR ATTACHMENT 1 PROTEIN"/>
    <property type="match status" value="1"/>
</dbReference>
<keyword evidence="3" id="KW-1185">Reference proteome</keyword>
<feature type="transmembrane region" description="Helical" evidence="1">
    <location>
        <begin position="460"/>
        <end position="485"/>
    </location>
</feature>
<evidence type="ECO:0000313" key="3">
    <source>
        <dbReference type="Proteomes" id="UP000271241"/>
    </source>
</evidence>
<dbReference type="Proteomes" id="UP000271241">
    <property type="component" value="Unassembled WGS sequence"/>
</dbReference>
<evidence type="ECO:0000313" key="2">
    <source>
        <dbReference type="EMBL" id="RKP06252.1"/>
    </source>
</evidence>